<feature type="compositionally biased region" description="Low complexity" evidence="5">
    <location>
        <begin position="328"/>
        <end position="339"/>
    </location>
</feature>
<dbReference type="PANTHER" id="PTHR34142:SF1">
    <property type="entry name" value="GLYCOSIDE HYDROLASE FAMILY 5 DOMAIN-CONTAINING PROTEIN"/>
    <property type="match status" value="1"/>
</dbReference>
<evidence type="ECO:0000259" key="7">
    <source>
        <dbReference type="Pfam" id="PF00150"/>
    </source>
</evidence>
<dbReference type="InterPro" id="IPR001547">
    <property type="entry name" value="Glyco_hydro_5"/>
</dbReference>
<evidence type="ECO:0000256" key="2">
    <source>
        <dbReference type="ARBA" id="ARBA00022801"/>
    </source>
</evidence>
<dbReference type="Pfam" id="PF00150">
    <property type="entry name" value="Cellulase"/>
    <property type="match status" value="1"/>
</dbReference>
<evidence type="ECO:0000256" key="5">
    <source>
        <dbReference type="SAM" id="MobiDB-lite"/>
    </source>
</evidence>
<feature type="region of interest" description="Disordered" evidence="5">
    <location>
        <begin position="322"/>
        <end position="353"/>
    </location>
</feature>
<evidence type="ECO:0000313" key="8">
    <source>
        <dbReference type="EMBL" id="KAL3068958.1"/>
    </source>
</evidence>
<dbReference type="AlphaFoldDB" id="A0ABD2I760"/>
<gene>
    <name evidence="8" type="ORF">niasHS_015673</name>
</gene>
<evidence type="ECO:0000256" key="3">
    <source>
        <dbReference type="ARBA" id="ARBA00023295"/>
    </source>
</evidence>
<name>A0ABD2I760_HETSC</name>
<evidence type="ECO:0000256" key="4">
    <source>
        <dbReference type="RuleBase" id="RU361153"/>
    </source>
</evidence>
<evidence type="ECO:0000256" key="6">
    <source>
        <dbReference type="SAM" id="SignalP"/>
    </source>
</evidence>
<comment type="similarity">
    <text evidence="1 4">Belongs to the glycosyl hydrolase 5 (cellulase A) family.</text>
</comment>
<feature type="domain" description="Glycoside hydrolase family 5" evidence="7">
    <location>
        <begin position="37"/>
        <end position="279"/>
    </location>
</feature>
<sequence length="353" mass="38436">MLIKQLFLLFAFGIAFVASVTPPPYGQLSVSGTKLVGANGQPVQLIGYSLGWHQWWPQYWNAQTIKALKCSMNGNVVRAAMGVDSGGYMTDQNTAYRLTVAVIEAAIAEGIYVIVDWHSHEPHADEAAAFFTKIAKAYGKYPHVLYEDFNEPKGFSWNDVLVPYHKKVISAIRAVDPINVIILGTNTWSQDVDVAAQNPIKGYKNLMYTLHFYAASHFVEDLGNKLRTAVSKGLPIFVTEFGVCEASGDGRIDTNSMQKWWSLLDQYKISYVNWAIADKSETCSALNPGTPASSVGDSNCWKPSIKMVVEYNKKKATGISCGGGGSANSGQSNANNKQKANTKGKSNGAKKSG</sequence>
<keyword evidence="2 4" id="KW-0378">Hydrolase</keyword>
<dbReference type="Proteomes" id="UP001620645">
    <property type="component" value="Unassembled WGS sequence"/>
</dbReference>
<feature type="chain" id="PRO_5044778264" description="Glycoside hydrolase family 5 domain-containing protein" evidence="6">
    <location>
        <begin position="20"/>
        <end position="353"/>
    </location>
</feature>
<dbReference type="EMBL" id="JBICCN010000434">
    <property type="protein sequence ID" value="KAL3068958.1"/>
    <property type="molecule type" value="Genomic_DNA"/>
</dbReference>
<dbReference type="GO" id="GO:0016798">
    <property type="term" value="F:hydrolase activity, acting on glycosyl bonds"/>
    <property type="evidence" value="ECO:0007669"/>
    <property type="project" value="UniProtKB-KW"/>
</dbReference>
<evidence type="ECO:0000313" key="9">
    <source>
        <dbReference type="Proteomes" id="UP001620645"/>
    </source>
</evidence>
<organism evidence="8 9">
    <name type="scientific">Heterodera schachtii</name>
    <name type="common">Sugarbeet cyst nematode worm</name>
    <name type="synonym">Tylenchus schachtii</name>
    <dbReference type="NCBI Taxonomy" id="97005"/>
    <lineage>
        <taxon>Eukaryota</taxon>
        <taxon>Metazoa</taxon>
        <taxon>Ecdysozoa</taxon>
        <taxon>Nematoda</taxon>
        <taxon>Chromadorea</taxon>
        <taxon>Rhabditida</taxon>
        <taxon>Tylenchina</taxon>
        <taxon>Tylenchomorpha</taxon>
        <taxon>Tylenchoidea</taxon>
        <taxon>Heteroderidae</taxon>
        <taxon>Heteroderinae</taxon>
        <taxon>Heterodera</taxon>
    </lineage>
</organism>
<comment type="caution">
    <text evidence="8">The sequence shown here is derived from an EMBL/GenBank/DDBJ whole genome shotgun (WGS) entry which is preliminary data.</text>
</comment>
<dbReference type="PANTHER" id="PTHR34142">
    <property type="entry name" value="ENDO-BETA-1,4-GLUCANASE A"/>
    <property type="match status" value="1"/>
</dbReference>
<protein>
    <recommendedName>
        <fullName evidence="7">Glycoside hydrolase family 5 domain-containing protein</fullName>
    </recommendedName>
</protein>
<reference evidence="8 9" key="1">
    <citation type="submission" date="2024-10" db="EMBL/GenBank/DDBJ databases">
        <authorList>
            <person name="Kim D."/>
        </authorList>
    </citation>
    <scope>NUCLEOTIDE SEQUENCE [LARGE SCALE GENOMIC DNA]</scope>
    <source>
        <strain evidence="8">Taebaek</strain>
    </source>
</reference>
<evidence type="ECO:0000256" key="1">
    <source>
        <dbReference type="ARBA" id="ARBA00005641"/>
    </source>
</evidence>
<keyword evidence="3 4" id="KW-0326">Glycosidase</keyword>
<feature type="signal peptide" evidence="6">
    <location>
        <begin position="1"/>
        <end position="19"/>
    </location>
</feature>
<keyword evidence="6" id="KW-0732">Signal</keyword>
<dbReference type="InterPro" id="IPR017853">
    <property type="entry name" value="GH"/>
</dbReference>
<dbReference type="Gene3D" id="3.20.20.80">
    <property type="entry name" value="Glycosidases"/>
    <property type="match status" value="1"/>
</dbReference>
<keyword evidence="9" id="KW-1185">Reference proteome</keyword>
<proteinExistence type="inferred from homology"/>
<accession>A0ABD2I760</accession>
<dbReference type="SUPFAM" id="SSF51445">
    <property type="entry name" value="(Trans)glycosidases"/>
    <property type="match status" value="1"/>
</dbReference>